<sequence length="125" mass="13822">MTSATERRPVVLLIENEPIQMMVLSDLIEEAGCDVVEANTPVKAIQILERRADIRVVVADLDVRGAPMGLELATMIRRRWPPIALILTGAVRPDLALIPERGVFHDKPFDQGQLVQSIRSFAAQA</sequence>
<comment type="caution">
    <text evidence="6">The sequence shown here is derived from an EMBL/GenBank/DDBJ whole genome shotgun (WGS) entry which is preliminary data.</text>
</comment>
<dbReference type="InterPro" id="IPR011006">
    <property type="entry name" value="CheY-like_superfamily"/>
</dbReference>
<name>A0ABU0I4Q0_9HYPH</name>
<evidence type="ECO:0000256" key="2">
    <source>
        <dbReference type="ARBA" id="ARBA00023015"/>
    </source>
</evidence>
<protein>
    <submittedName>
        <fullName evidence="6">CheY-like chemotaxis protein</fullName>
    </submittedName>
</protein>
<organism evidence="6 7">
    <name type="scientific">Methylobacterium aerolatum</name>
    <dbReference type="NCBI Taxonomy" id="418708"/>
    <lineage>
        <taxon>Bacteria</taxon>
        <taxon>Pseudomonadati</taxon>
        <taxon>Pseudomonadota</taxon>
        <taxon>Alphaproteobacteria</taxon>
        <taxon>Hyphomicrobiales</taxon>
        <taxon>Methylobacteriaceae</taxon>
        <taxon>Methylobacterium</taxon>
    </lineage>
</organism>
<evidence type="ECO:0000256" key="4">
    <source>
        <dbReference type="PROSITE-ProRule" id="PRU00169"/>
    </source>
</evidence>
<reference evidence="6 7" key="1">
    <citation type="submission" date="2023-07" db="EMBL/GenBank/DDBJ databases">
        <title>Genomic Encyclopedia of Type Strains, Phase IV (KMG-IV): sequencing the most valuable type-strain genomes for metagenomic binning, comparative biology and taxonomic classification.</title>
        <authorList>
            <person name="Goeker M."/>
        </authorList>
    </citation>
    <scope>NUCLEOTIDE SEQUENCE [LARGE SCALE GENOMIC DNA]</scope>
    <source>
        <strain evidence="6 7">DSM 19013</strain>
    </source>
</reference>
<dbReference type="SUPFAM" id="SSF52172">
    <property type="entry name" value="CheY-like"/>
    <property type="match status" value="1"/>
</dbReference>
<dbReference type="RefSeq" id="WP_238205333.1">
    <property type="nucleotide sequence ID" value="NZ_BPQE01000021.1"/>
</dbReference>
<keyword evidence="1 4" id="KW-0597">Phosphoprotein</keyword>
<evidence type="ECO:0000256" key="3">
    <source>
        <dbReference type="ARBA" id="ARBA00023163"/>
    </source>
</evidence>
<evidence type="ECO:0000313" key="6">
    <source>
        <dbReference type="EMBL" id="MDQ0449602.1"/>
    </source>
</evidence>
<feature type="modified residue" description="4-aspartylphosphate" evidence="4">
    <location>
        <position position="60"/>
    </location>
</feature>
<dbReference type="InterPro" id="IPR001789">
    <property type="entry name" value="Sig_transdc_resp-reg_receiver"/>
</dbReference>
<dbReference type="EMBL" id="JAUSVP010000016">
    <property type="protein sequence ID" value="MDQ0449602.1"/>
    <property type="molecule type" value="Genomic_DNA"/>
</dbReference>
<proteinExistence type="predicted"/>
<dbReference type="InterPro" id="IPR050595">
    <property type="entry name" value="Bact_response_regulator"/>
</dbReference>
<evidence type="ECO:0000259" key="5">
    <source>
        <dbReference type="PROSITE" id="PS50110"/>
    </source>
</evidence>
<keyword evidence="2" id="KW-0805">Transcription regulation</keyword>
<dbReference type="CDD" id="cd00156">
    <property type="entry name" value="REC"/>
    <property type="match status" value="1"/>
</dbReference>
<feature type="domain" description="Response regulatory" evidence="5">
    <location>
        <begin position="10"/>
        <end position="122"/>
    </location>
</feature>
<dbReference type="Proteomes" id="UP001231124">
    <property type="component" value="Unassembled WGS sequence"/>
</dbReference>
<dbReference type="PANTHER" id="PTHR44591">
    <property type="entry name" value="STRESS RESPONSE REGULATOR PROTEIN 1"/>
    <property type="match status" value="1"/>
</dbReference>
<keyword evidence="7" id="KW-1185">Reference proteome</keyword>
<dbReference type="PROSITE" id="PS50110">
    <property type="entry name" value="RESPONSE_REGULATORY"/>
    <property type="match status" value="1"/>
</dbReference>
<dbReference type="SMART" id="SM00448">
    <property type="entry name" value="REC"/>
    <property type="match status" value="1"/>
</dbReference>
<dbReference type="Gene3D" id="3.40.50.2300">
    <property type="match status" value="1"/>
</dbReference>
<evidence type="ECO:0000313" key="7">
    <source>
        <dbReference type="Proteomes" id="UP001231124"/>
    </source>
</evidence>
<dbReference type="PANTHER" id="PTHR44591:SF3">
    <property type="entry name" value="RESPONSE REGULATORY DOMAIN-CONTAINING PROTEIN"/>
    <property type="match status" value="1"/>
</dbReference>
<accession>A0ABU0I4Q0</accession>
<dbReference type="Pfam" id="PF00072">
    <property type="entry name" value="Response_reg"/>
    <property type="match status" value="1"/>
</dbReference>
<gene>
    <name evidence="6" type="ORF">QO012_004124</name>
</gene>
<keyword evidence="3" id="KW-0804">Transcription</keyword>
<evidence type="ECO:0000256" key="1">
    <source>
        <dbReference type="ARBA" id="ARBA00022553"/>
    </source>
</evidence>